<feature type="region of interest" description="Disordered" evidence="1">
    <location>
        <begin position="43"/>
        <end position="73"/>
    </location>
</feature>
<gene>
    <name evidence="2" type="ORF">Q9L58_001002</name>
</gene>
<feature type="compositionally biased region" description="Low complexity" evidence="1">
    <location>
        <begin position="52"/>
        <end position="66"/>
    </location>
</feature>
<reference evidence="2 3" key="1">
    <citation type="submission" date="2024-02" db="EMBL/GenBank/DDBJ databases">
        <title>Discinaceae phylogenomics.</title>
        <authorList>
            <person name="Dirks A.C."/>
            <person name="James T.Y."/>
        </authorList>
    </citation>
    <scope>NUCLEOTIDE SEQUENCE [LARGE SCALE GENOMIC DNA]</scope>
    <source>
        <strain evidence="2 3">ACD0624</strain>
    </source>
</reference>
<dbReference type="EMBL" id="JBBBZM010000007">
    <property type="protein sequence ID" value="KAL0639911.1"/>
    <property type="molecule type" value="Genomic_DNA"/>
</dbReference>
<comment type="caution">
    <text evidence="2">The sequence shown here is derived from an EMBL/GenBank/DDBJ whole genome shotgun (WGS) entry which is preliminary data.</text>
</comment>
<sequence length="240" mass="26623">MPSDTSRARATACGLKIAPKNHPGACDSTLNVDCKNTIDVPIRRGRGRPVTKNRPTTRSSTTKSPPFGTIDTPEDQTLIIPDSQQVVDIGDFQDYSPILPNNPSYAAGSEEITSTYMYSSTPSPPPLELPDLEIVFNSQHRTVNVDDEVAYFNSIYPPSLEIFLVMLQLRHDMLEEEDIDGIYVGGDSGQQKRFGSLLGKAEVWDITMDIMFKTAISVKIYVEARNPTKTYCIFITRNIG</sequence>
<evidence type="ECO:0000313" key="3">
    <source>
        <dbReference type="Proteomes" id="UP001447188"/>
    </source>
</evidence>
<accession>A0ABR3GWE2</accession>
<evidence type="ECO:0000313" key="2">
    <source>
        <dbReference type="EMBL" id="KAL0639911.1"/>
    </source>
</evidence>
<organism evidence="2 3">
    <name type="scientific">Discina gigas</name>
    <dbReference type="NCBI Taxonomy" id="1032678"/>
    <lineage>
        <taxon>Eukaryota</taxon>
        <taxon>Fungi</taxon>
        <taxon>Dikarya</taxon>
        <taxon>Ascomycota</taxon>
        <taxon>Pezizomycotina</taxon>
        <taxon>Pezizomycetes</taxon>
        <taxon>Pezizales</taxon>
        <taxon>Discinaceae</taxon>
        <taxon>Discina</taxon>
    </lineage>
</organism>
<keyword evidence="3" id="KW-1185">Reference proteome</keyword>
<dbReference type="Proteomes" id="UP001447188">
    <property type="component" value="Unassembled WGS sequence"/>
</dbReference>
<proteinExistence type="predicted"/>
<evidence type="ECO:0000256" key="1">
    <source>
        <dbReference type="SAM" id="MobiDB-lite"/>
    </source>
</evidence>
<name>A0ABR3GWE2_9PEZI</name>
<protein>
    <submittedName>
        <fullName evidence="2">Uncharacterized protein</fullName>
    </submittedName>
</protein>